<evidence type="ECO:0000313" key="12">
    <source>
        <dbReference type="EMBL" id="SFB96118.1"/>
    </source>
</evidence>
<comment type="subcellular location">
    <subcellularLocation>
        <location evidence="2">Cytoplasm</location>
    </subcellularLocation>
</comment>
<evidence type="ECO:0000256" key="9">
    <source>
        <dbReference type="ARBA" id="ARBA00023225"/>
    </source>
</evidence>
<feature type="compositionally biased region" description="Basic and acidic residues" evidence="10">
    <location>
        <begin position="1"/>
        <end position="24"/>
    </location>
</feature>
<evidence type="ECO:0000256" key="7">
    <source>
        <dbReference type="ARBA" id="ARBA00022795"/>
    </source>
</evidence>
<evidence type="ECO:0000256" key="6">
    <source>
        <dbReference type="ARBA" id="ARBA00022490"/>
    </source>
</evidence>
<evidence type="ECO:0000313" key="13">
    <source>
        <dbReference type="Proteomes" id="UP000199046"/>
    </source>
</evidence>
<organism evidence="12 13">
    <name type="scientific">Kushneria avicenniae</name>
    <dbReference type="NCBI Taxonomy" id="402385"/>
    <lineage>
        <taxon>Bacteria</taxon>
        <taxon>Pseudomonadati</taxon>
        <taxon>Pseudomonadota</taxon>
        <taxon>Gammaproteobacteria</taxon>
        <taxon>Oceanospirillales</taxon>
        <taxon>Halomonadaceae</taxon>
        <taxon>Kushneria</taxon>
    </lineage>
</organism>
<dbReference type="GO" id="GO:0071973">
    <property type="term" value="P:bacterial-type flagellum-dependent cell motility"/>
    <property type="evidence" value="ECO:0007669"/>
    <property type="project" value="InterPro"/>
</dbReference>
<evidence type="ECO:0000256" key="5">
    <source>
        <dbReference type="ARBA" id="ARBA00022448"/>
    </source>
</evidence>
<dbReference type="STRING" id="402385.SAMN05421848_0047"/>
<evidence type="ECO:0000256" key="2">
    <source>
        <dbReference type="ARBA" id="ARBA00004496"/>
    </source>
</evidence>
<keyword evidence="12" id="KW-0969">Cilium</keyword>
<reference evidence="13" key="1">
    <citation type="submission" date="2016-10" db="EMBL/GenBank/DDBJ databases">
        <authorList>
            <person name="Varghese N."/>
            <person name="Submissions S."/>
        </authorList>
    </citation>
    <scope>NUCLEOTIDE SEQUENCE [LARGE SCALE GENOMIC DNA]</scope>
    <source>
        <strain evidence="13">DSM 23439</strain>
    </source>
</reference>
<dbReference type="AlphaFoldDB" id="A0A1I1FEJ8"/>
<dbReference type="InterPro" id="IPR051472">
    <property type="entry name" value="T3SS_Stator/FliH"/>
</dbReference>
<name>A0A1I1FEJ8_9GAMM</name>
<dbReference type="Proteomes" id="UP000199046">
    <property type="component" value="Unassembled WGS sequence"/>
</dbReference>
<dbReference type="EMBL" id="FOLY01000001">
    <property type="protein sequence ID" value="SFB96118.1"/>
    <property type="molecule type" value="Genomic_DNA"/>
</dbReference>
<keyword evidence="13" id="KW-1185">Reference proteome</keyword>
<dbReference type="InterPro" id="IPR018035">
    <property type="entry name" value="Flagellar_FliH/T3SS_HrpE"/>
</dbReference>
<gene>
    <name evidence="12" type="ORF">SAMN05421848_0047</name>
</gene>
<evidence type="ECO:0000256" key="3">
    <source>
        <dbReference type="ARBA" id="ARBA00006602"/>
    </source>
</evidence>
<dbReference type="GO" id="GO:0015031">
    <property type="term" value="P:protein transport"/>
    <property type="evidence" value="ECO:0007669"/>
    <property type="project" value="UniProtKB-KW"/>
</dbReference>
<dbReference type="GO" id="GO:0003774">
    <property type="term" value="F:cytoskeletal motor activity"/>
    <property type="evidence" value="ECO:0007669"/>
    <property type="project" value="InterPro"/>
</dbReference>
<dbReference type="Pfam" id="PF02108">
    <property type="entry name" value="FliH"/>
    <property type="match status" value="1"/>
</dbReference>
<evidence type="ECO:0000256" key="4">
    <source>
        <dbReference type="ARBA" id="ARBA00016507"/>
    </source>
</evidence>
<feature type="compositionally biased region" description="Basic and acidic residues" evidence="10">
    <location>
        <begin position="39"/>
        <end position="57"/>
    </location>
</feature>
<dbReference type="GO" id="GO:0009288">
    <property type="term" value="C:bacterial-type flagellum"/>
    <property type="evidence" value="ECO:0007669"/>
    <property type="project" value="InterPro"/>
</dbReference>
<accession>A0A1I1FEJ8</accession>
<comment type="function">
    <text evidence="1">Needed for flagellar regrowth and assembly.</text>
</comment>
<evidence type="ECO:0000256" key="8">
    <source>
        <dbReference type="ARBA" id="ARBA00022927"/>
    </source>
</evidence>
<keyword evidence="5" id="KW-0813">Transport</keyword>
<keyword evidence="9" id="KW-1006">Bacterial flagellum protein export</keyword>
<keyword evidence="12" id="KW-0282">Flagellum</keyword>
<evidence type="ECO:0000259" key="11">
    <source>
        <dbReference type="Pfam" id="PF02108"/>
    </source>
</evidence>
<dbReference type="PANTHER" id="PTHR34982">
    <property type="entry name" value="YOP PROTEINS TRANSLOCATION PROTEIN L"/>
    <property type="match status" value="1"/>
</dbReference>
<dbReference type="PANTHER" id="PTHR34982:SF1">
    <property type="entry name" value="FLAGELLAR ASSEMBLY PROTEIN FLIH"/>
    <property type="match status" value="1"/>
</dbReference>
<evidence type="ECO:0000256" key="10">
    <source>
        <dbReference type="SAM" id="MobiDB-lite"/>
    </source>
</evidence>
<dbReference type="GO" id="GO:0044781">
    <property type="term" value="P:bacterial-type flagellum organization"/>
    <property type="evidence" value="ECO:0007669"/>
    <property type="project" value="UniProtKB-KW"/>
</dbReference>
<dbReference type="GO" id="GO:0005829">
    <property type="term" value="C:cytosol"/>
    <property type="evidence" value="ECO:0007669"/>
    <property type="project" value="TreeGrafter"/>
</dbReference>
<keyword evidence="12" id="KW-0966">Cell projection</keyword>
<dbReference type="RefSeq" id="WP_090129654.1">
    <property type="nucleotide sequence ID" value="NZ_FOLY01000001.1"/>
</dbReference>
<feature type="region of interest" description="Disordered" evidence="10">
    <location>
        <begin position="1"/>
        <end position="65"/>
    </location>
</feature>
<dbReference type="PRINTS" id="PR01003">
    <property type="entry name" value="FLGFLIH"/>
</dbReference>
<keyword evidence="6" id="KW-0963">Cytoplasm</keyword>
<evidence type="ECO:0000256" key="1">
    <source>
        <dbReference type="ARBA" id="ARBA00003041"/>
    </source>
</evidence>
<feature type="domain" description="Flagellar assembly protein FliH/Type III secretion system HrpE" evidence="11">
    <location>
        <begin position="98"/>
        <end position="221"/>
    </location>
</feature>
<protein>
    <recommendedName>
        <fullName evidence="4">Flagellar assembly protein FliH</fullName>
    </recommendedName>
</protein>
<keyword evidence="8" id="KW-0653">Protein transport</keyword>
<dbReference type="InterPro" id="IPR000563">
    <property type="entry name" value="Flag_FliH"/>
</dbReference>
<proteinExistence type="inferred from homology"/>
<dbReference type="OrthoDB" id="6415116at2"/>
<sequence length="230" mass="26204">MSRSNDQDAWQRWEMGRLERREARQPAPEVLEKNNVPQRRQEDDVRREAFEKARQEGFEQGQIEGHEAGYTAGLEAGREQAHHDYQLELESRLHEALAPVVDMVNAFETAAGRLKDDIAYSLVELALETGRQLAGRSLELSPEHILDDIEKLMMEHPTLGGTPRICVHPDDLAMVQKNLSTLLGDAGWQLKSDSSLSRGDCRLETDQLEIDATRDDRWERLRHAVGHGKH</sequence>
<keyword evidence="7" id="KW-1005">Bacterial flagellum biogenesis</keyword>
<comment type="similarity">
    <text evidence="3">Belongs to the FliH family.</text>
</comment>